<feature type="domain" description="AMP-dependent synthetase/ligase" evidence="1">
    <location>
        <begin position="1"/>
        <end position="204"/>
    </location>
</feature>
<feature type="domain" description="AMP-binding enzyme C-terminal" evidence="2">
    <location>
        <begin position="263"/>
        <end position="338"/>
    </location>
</feature>
<evidence type="ECO:0000259" key="2">
    <source>
        <dbReference type="Pfam" id="PF13193"/>
    </source>
</evidence>
<dbReference type="PANTHER" id="PTHR45527:SF1">
    <property type="entry name" value="FATTY ACID SYNTHASE"/>
    <property type="match status" value="1"/>
</dbReference>
<dbReference type="Pfam" id="PF00501">
    <property type="entry name" value="AMP-binding"/>
    <property type="match status" value="1"/>
</dbReference>
<sequence>MPKGVMVEHCSVANYAEVASTQYEVKVGDRILQCCSISFDAAVEEIFCTFAQGATLVLRSEDMLSTAAFFLEECQQLKITVLFSPTAFWHFITAALLQFDLVLPKKLRLSSIGGERALPERFAIWRDRVGSSVRLINGYGPTEATVVATMSDLSHLDQIEEKLPIGTPISGVEAYILDNSLNPVPAEQVGELYLGGVAIARGYLNQPQLTAERFVPNPFDDRSRLYRTGDLVRYRPDQQLEYVGRVDHQVKVAGGFRVELFGIEMLLIQHPLVQEAAVVATNSGADSKLLVAYVVFRSASSTESLAHLRSHLKAKLPPYMIPSRFVPLESLPLTPIGKVDRRKLASEALPAVERHNQATAR</sequence>
<reference evidence="3 4" key="1">
    <citation type="submission" date="2022-04" db="EMBL/GenBank/DDBJ databases">
        <title>Positive selection, recombination, and allopatry shape intraspecific diversity of widespread and dominant cyanobacteria.</title>
        <authorList>
            <person name="Wei J."/>
            <person name="Shu W."/>
            <person name="Hu C."/>
        </authorList>
    </citation>
    <scope>NUCLEOTIDE SEQUENCE [LARGE SCALE GENOMIC DNA]</scope>
    <source>
        <strain evidence="3 4">GB2-A4</strain>
    </source>
</reference>
<dbReference type="RefSeq" id="WP_348252738.1">
    <property type="nucleotide sequence ID" value="NZ_JAMPKM010000059.1"/>
</dbReference>
<keyword evidence="4" id="KW-1185">Reference proteome</keyword>
<dbReference type="PANTHER" id="PTHR45527">
    <property type="entry name" value="NONRIBOSOMAL PEPTIDE SYNTHETASE"/>
    <property type="match status" value="1"/>
</dbReference>
<dbReference type="SUPFAM" id="SSF56801">
    <property type="entry name" value="Acetyl-CoA synthetase-like"/>
    <property type="match status" value="1"/>
</dbReference>
<dbReference type="InterPro" id="IPR025110">
    <property type="entry name" value="AMP-bd_C"/>
</dbReference>
<dbReference type="Gene3D" id="3.40.50.12780">
    <property type="entry name" value="N-terminal domain of ligase-like"/>
    <property type="match status" value="1"/>
</dbReference>
<accession>A0ABV0JIZ6</accession>
<dbReference type="CDD" id="cd05930">
    <property type="entry name" value="A_NRPS"/>
    <property type="match status" value="1"/>
</dbReference>
<comment type="caution">
    <text evidence="3">The sequence shown here is derived from an EMBL/GenBank/DDBJ whole genome shotgun (WGS) entry which is preliminary data.</text>
</comment>
<dbReference type="EMBL" id="JAMPKM010000059">
    <property type="protein sequence ID" value="MEP0821016.1"/>
    <property type="molecule type" value="Genomic_DNA"/>
</dbReference>
<evidence type="ECO:0000313" key="4">
    <source>
        <dbReference type="Proteomes" id="UP001464891"/>
    </source>
</evidence>
<dbReference type="Proteomes" id="UP001464891">
    <property type="component" value="Unassembled WGS sequence"/>
</dbReference>
<evidence type="ECO:0000259" key="1">
    <source>
        <dbReference type="Pfam" id="PF00501"/>
    </source>
</evidence>
<dbReference type="InterPro" id="IPR000873">
    <property type="entry name" value="AMP-dep_synth/lig_dom"/>
</dbReference>
<dbReference type="Pfam" id="PF13193">
    <property type="entry name" value="AMP-binding_C"/>
    <property type="match status" value="1"/>
</dbReference>
<gene>
    <name evidence="3" type="ORF">NC998_28620</name>
</gene>
<organism evidence="3 4">
    <name type="scientific">Trichocoleus desertorum GB2-A4</name>
    <dbReference type="NCBI Taxonomy" id="2933944"/>
    <lineage>
        <taxon>Bacteria</taxon>
        <taxon>Bacillati</taxon>
        <taxon>Cyanobacteriota</taxon>
        <taxon>Cyanophyceae</taxon>
        <taxon>Leptolyngbyales</taxon>
        <taxon>Trichocoleusaceae</taxon>
        <taxon>Trichocoleus</taxon>
    </lineage>
</organism>
<dbReference type="Gene3D" id="3.30.300.30">
    <property type="match status" value="1"/>
</dbReference>
<name>A0ABV0JIZ6_9CYAN</name>
<protein>
    <submittedName>
        <fullName evidence="3">Amino acid adenylation domain-containing protein</fullName>
    </submittedName>
</protein>
<dbReference type="InterPro" id="IPR045851">
    <property type="entry name" value="AMP-bd_C_sf"/>
</dbReference>
<dbReference type="InterPro" id="IPR042099">
    <property type="entry name" value="ANL_N_sf"/>
</dbReference>
<proteinExistence type="predicted"/>
<evidence type="ECO:0000313" key="3">
    <source>
        <dbReference type="EMBL" id="MEP0821016.1"/>
    </source>
</evidence>